<reference evidence="7" key="1">
    <citation type="submission" date="2018-06" db="EMBL/GenBank/DDBJ databases">
        <authorList>
            <person name="Zhirakovskaya E."/>
        </authorList>
    </citation>
    <scope>NUCLEOTIDE SEQUENCE</scope>
</reference>
<dbReference type="PIRSF" id="PIRSF000193">
    <property type="entry name" value="Pyrrol-5-carb_rd"/>
    <property type="match status" value="1"/>
</dbReference>
<protein>
    <submittedName>
        <fullName evidence="7">Pyrroline-5-carboxylate reductase</fullName>
        <ecNumber evidence="7">1.5.1.2</ecNumber>
    </submittedName>
</protein>
<dbReference type="SUPFAM" id="SSF48179">
    <property type="entry name" value="6-phosphogluconate dehydrogenase C-terminal domain-like"/>
    <property type="match status" value="1"/>
</dbReference>
<evidence type="ECO:0000256" key="3">
    <source>
        <dbReference type="ARBA" id="ARBA00023002"/>
    </source>
</evidence>
<sequence>MNIDEIGAVVLVGAGQMGMALATGWLAAGLDRAKLTLVDPAPRQSTVDFAKTNNLKLVDEAPGQPFSVLVIAVKPQIIAPVMAQITPRISSDTLIISIAAGISLNELYRGLGSKRIVRAMPNTPAQVKKGASGAIAGSGVTEKNRIEADILLSASGLVVWLGAESEMDALTAVSGSGPAYVFLLVEAMAAAGVKQGLAEETALMLARQTIIGAAGLLEADPAPAAVLRKNVTSPNGTTAAALAVLMAKDGLTDLMTKAIEAATKRSRELGEPKGG</sequence>
<evidence type="ECO:0000259" key="5">
    <source>
        <dbReference type="Pfam" id="PF03807"/>
    </source>
</evidence>
<dbReference type="InterPro" id="IPR000304">
    <property type="entry name" value="Pyrroline-COOH_reductase"/>
</dbReference>
<dbReference type="Gene3D" id="1.10.3730.10">
    <property type="entry name" value="ProC C-terminal domain-like"/>
    <property type="match status" value="1"/>
</dbReference>
<dbReference type="GO" id="GO:0055129">
    <property type="term" value="P:L-proline biosynthetic process"/>
    <property type="evidence" value="ECO:0007669"/>
    <property type="project" value="TreeGrafter"/>
</dbReference>
<keyword evidence="3 7" id="KW-0560">Oxidoreductase</keyword>
<dbReference type="AlphaFoldDB" id="A0A3B0T8C8"/>
<evidence type="ECO:0000256" key="4">
    <source>
        <dbReference type="SAM" id="Phobius"/>
    </source>
</evidence>
<dbReference type="HAMAP" id="MF_01925">
    <property type="entry name" value="P5C_reductase"/>
    <property type="match status" value="1"/>
</dbReference>
<dbReference type="EC" id="1.5.1.2" evidence="7"/>
<evidence type="ECO:0000256" key="2">
    <source>
        <dbReference type="ARBA" id="ARBA00022857"/>
    </source>
</evidence>
<gene>
    <name evidence="7" type="ORF">MNBD_ALPHA12-4</name>
</gene>
<dbReference type="SUPFAM" id="SSF51735">
    <property type="entry name" value="NAD(P)-binding Rossmann-fold domains"/>
    <property type="match status" value="1"/>
</dbReference>
<evidence type="ECO:0000256" key="1">
    <source>
        <dbReference type="ARBA" id="ARBA00005525"/>
    </source>
</evidence>
<feature type="domain" description="Pyrroline-5-carboxylate reductase dimerisation" evidence="6">
    <location>
        <begin position="164"/>
        <end position="269"/>
    </location>
</feature>
<keyword evidence="2" id="KW-0521">NADP</keyword>
<accession>A0A3B0T8C8</accession>
<feature type="transmembrane region" description="Helical" evidence="4">
    <location>
        <begin position="6"/>
        <end position="28"/>
    </location>
</feature>
<dbReference type="Gene3D" id="3.40.50.720">
    <property type="entry name" value="NAD(P)-binding Rossmann-like Domain"/>
    <property type="match status" value="1"/>
</dbReference>
<dbReference type="FunFam" id="1.10.3730.10:FF:000001">
    <property type="entry name" value="Pyrroline-5-carboxylate reductase"/>
    <property type="match status" value="1"/>
</dbReference>
<keyword evidence="4" id="KW-0472">Membrane</keyword>
<dbReference type="EMBL" id="UOEO01000015">
    <property type="protein sequence ID" value="VAW14675.1"/>
    <property type="molecule type" value="Genomic_DNA"/>
</dbReference>
<keyword evidence="4" id="KW-1133">Transmembrane helix</keyword>
<dbReference type="NCBIfam" id="TIGR00112">
    <property type="entry name" value="proC"/>
    <property type="match status" value="1"/>
</dbReference>
<dbReference type="InterPro" id="IPR029036">
    <property type="entry name" value="P5CR_dimer"/>
</dbReference>
<feature type="domain" description="Pyrroline-5-carboxylate reductase catalytic N-terminal" evidence="5">
    <location>
        <begin position="9"/>
        <end position="101"/>
    </location>
</feature>
<dbReference type="InterPro" id="IPR036291">
    <property type="entry name" value="NAD(P)-bd_dom_sf"/>
</dbReference>
<keyword evidence="4" id="KW-0812">Transmembrane</keyword>
<dbReference type="PANTHER" id="PTHR11645">
    <property type="entry name" value="PYRROLINE-5-CARBOXYLATE REDUCTASE"/>
    <property type="match status" value="1"/>
</dbReference>
<name>A0A3B0T8C8_9ZZZZ</name>
<dbReference type="InterPro" id="IPR028939">
    <property type="entry name" value="P5C_Rdtase_cat_N"/>
</dbReference>
<organism evidence="7">
    <name type="scientific">hydrothermal vent metagenome</name>
    <dbReference type="NCBI Taxonomy" id="652676"/>
    <lineage>
        <taxon>unclassified sequences</taxon>
        <taxon>metagenomes</taxon>
        <taxon>ecological metagenomes</taxon>
    </lineage>
</organism>
<evidence type="ECO:0000313" key="7">
    <source>
        <dbReference type="EMBL" id="VAW14675.1"/>
    </source>
</evidence>
<proteinExistence type="inferred from homology"/>
<comment type="similarity">
    <text evidence="1">Belongs to the pyrroline-5-carboxylate reductase family.</text>
</comment>
<dbReference type="PANTHER" id="PTHR11645:SF0">
    <property type="entry name" value="PYRROLINE-5-CARBOXYLATE REDUCTASE 3"/>
    <property type="match status" value="1"/>
</dbReference>
<dbReference type="Pfam" id="PF14748">
    <property type="entry name" value="P5CR_dimer"/>
    <property type="match status" value="1"/>
</dbReference>
<dbReference type="GO" id="GO:0004735">
    <property type="term" value="F:pyrroline-5-carboxylate reductase activity"/>
    <property type="evidence" value="ECO:0007669"/>
    <property type="project" value="UniProtKB-EC"/>
</dbReference>
<dbReference type="Pfam" id="PF03807">
    <property type="entry name" value="F420_oxidored"/>
    <property type="match status" value="1"/>
</dbReference>
<dbReference type="InterPro" id="IPR008927">
    <property type="entry name" value="6-PGluconate_DH-like_C_sf"/>
</dbReference>
<evidence type="ECO:0000259" key="6">
    <source>
        <dbReference type="Pfam" id="PF14748"/>
    </source>
</evidence>